<protein>
    <submittedName>
        <fullName evidence="2">Uncharacterized protein</fullName>
    </submittedName>
</protein>
<gene>
    <name evidence="2" type="ORF">BN14_09397</name>
</gene>
<accession>M5C877</accession>
<dbReference type="Gene3D" id="2.60.120.260">
    <property type="entry name" value="Galactose-binding domain-like"/>
    <property type="match status" value="2"/>
</dbReference>
<feature type="signal peptide" evidence="1">
    <location>
        <begin position="1"/>
        <end position="24"/>
    </location>
</feature>
<dbReference type="AlphaFoldDB" id="M5C877"/>
<reference evidence="2 3" key="1">
    <citation type="journal article" date="2013" name="J. Biotechnol.">
        <title>Establishment and interpretation of the genome sequence of the phytopathogenic fungus Rhizoctonia solani AG1-IB isolate 7/3/14.</title>
        <authorList>
            <person name="Wibberg D.W."/>
            <person name="Jelonek L.J."/>
            <person name="Rupp O.R."/>
            <person name="Hennig M.H."/>
            <person name="Eikmeyer F.E."/>
            <person name="Goesmann A.G."/>
            <person name="Hartmann A.H."/>
            <person name="Borriss R.B."/>
            <person name="Grosch R.G."/>
            <person name="Puehler A.P."/>
            <person name="Schlueter A.S."/>
        </authorList>
    </citation>
    <scope>NUCLEOTIDE SEQUENCE [LARGE SCALE GENOMIC DNA]</scope>
    <source>
        <strain evidence="3">AG1-IB / isolate 7/3/14</strain>
    </source>
</reference>
<organism evidence="2 3">
    <name type="scientific">Thanatephorus cucumeris (strain AG1-IB / isolate 7/3/14)</name>
    <name type="common">Lettuce bottom rot fungus</name>
    <name type="synonym">Rhizoctonia solani</name>
    <dbReference type="NCBI Taxonomy" id="1108050"/>
    <lineage>
        <taxon>Eukaryota</taxon>
        <taxon>Fungi</taxon>
        <taxon>Dikarya</taxon>
        <taxon>Basidiomycota</taxon>
        <taxon>Agaricomycotina</taxon>
        <taxon>Agaricomycetes</taxon>
        <taxon>Cantharellales</taxon>
        <taxon>Ceratobasidiaceae</taxon>
        <taxon>Rhizoctonia</taxon>
        <taxon>Rhizoctonia solani AG-1</taxon>
    </lineage>
</organism>
<evidence type="ECO:0000313" key="3">
    <source>
        <dbReference type="Proteomes" id="UP000012065"/>
    </source>
</evidence>
<feature type="chain" id="PRO_5004064152" evidence="1">
    <location>
        <begin position="25"/>
        <end position="286"/>
    </location>
</feature>
<sequence length="286" mass="31479">MGFGSFKRCSLSLLAISLFPLACAQQRVNKTVDDTEVFSFNRPGGIQYGPNCQFDTQGNAIHYYADRDIPHGPALVFLDGDQQGEAVLSNASSIEYQQLLWSKDNLGPGDHQIVISHAGESGQYIGLDYFVIESDHGFTPSLAGPAGSSIPFEAVTVDDNDLTRVSYSAGWDPAVQLSSYHAFHFGNTMHRTKQPGASVSFKFTGTAVWYYTDSSPGHGKVNVTLDEEQSWVVSGDATFISAQRVLWNATDLPYGEHTVVVTHQDKEGIFQPNQPFYRLHRDLVHP</sequence>
<name>M5C877_THACB</name>
<evidence type="ECO:0000313" key="2">
    <source>
        <dbReference type="EMBL" id="CCO35280.1"/>
    </source>
</evidence>
<dbReference type="Proteomes" id="UP000012065">
    <property type="component" value="Unassembled WGS sequence"/>
</dbReference>
<keyword evidence="1" id="KW-0732">Signal</keyword>
<dbReference type="HOGENOM" id="CLU_973802_0_0_1"/>
<evidence type="ECO:0000256" key="1">
    <source>
        <dbReference type="SAM" id="SignalP"/>
    </source>
</evidence>
<proteinExistence type="predicted"/>
<dbReference type="EMBL" id="CAOJ01014352">
    <property type="protein sequence ID" value="CCO35280.1"/>
    <property type="molecule type" value="Genomic_DNA"/>
</dbReference>
<comment type="caution">
    <text evidence="2">The sequence shown here is derived from an EMBL/GenBank/DDBJ whole genome shotgun (WGS) entry which is preliminary data.</text>
</comment>